<keyword evidence="3" id="KW-1185">Reference proteome</keyword>
<organism evidence="2 3">
    <name type="scientific">Paractinoplanes aksuensis</name>
    <dbReference type="NCBI Taxonomy" id="2939490"/>
    <lineage>
        <taxon>Bacteria</taxon>
        <taxon>Bacillati</taxon>
        <taxon>Actinomycetota</taxon>
        <taxon>Actinomycetes</taxon>
        <taxon>Micromonosporales</taxon>
        <taxon>Micromonosporaceae</taxon>
        <taxon>Paractinoplanes</taxon>
    </lineage>
</organism>
<reference evidence="2 3" key="1">
    <citation type="submission" date="2022-06" db="EMBL/GenBank/DDBJ databases">
        <title>New Species of the Genus Actinoplanes, ActinopZanes ferrugineus.</title>
        <authorList>
            <person name="Ding P."/>
        </authorList>
    </citation>
    <scope>NUCLEOTIDE SEQUENCE [LARGE SCALE GENOMIC DNA]</scope>
    <source>
        <strain evidence="2 3">TRM88003</strain>
    </source>
</reference>
<proteinExistence type="predicted"/>
<dbReference type="EMBL" id="JAMYJR010000002">
    <property type="protein sequence ID" value="MCO8269737.1"/>
    <property type="molecule type" value="Genomic_DNA"/>
</dbReference>
<accession>A0ABT1DFZ3</accession>
<dbReference type="RefSeq" id="WP_253235865.1">
    <property type="nucleotide sequence ID" value="NZ_JAMYJR010000002.1"/>
</dbReference>
<keyword evidence="1" id="KW-0472">Membrane</keyword>
<evidence type="ECO:0000313" key="3">
    <source>
        <dbReference type="Proteomes" id="UP001523369"/>
    </source>
</evidence>
<evidence type="ECO:0000313" key="2">
    <source>
        <dbReference type="EMBL" id="MCO8269737.1"/>
    </source>
</evidence>
<keyword evidence="1" id="KW-1133">Transmembrane helix</keyword>
<protein>
    <submittedName>
        <fullName evidence="2">Uncharacterized protein</fullName>
    </submittedName>
</protein>
<feature type="transmembrane region" description="Helical" evidence="1">
    <location>
        <begin position="26"/>
        <end position="43"/>
    </location>
</feature>
<comment type="caution">
    <text evidence="2">The sequence shown here is derived from an EMBL/GenBank/DDBJ whole genome shotgun (WGS) entry which is preliminary data.</text>
</comment>
<dbReference type="Proteomes" id="UP001523369">
    <property type="component" value="Unassembled WGS sequence"/>
</dbReference>
<name>A0ABT1DFZ3_9ACTN</name>
<gene>
    <name evidence="2" type="ORF">M1L60_03920</name>
</gene>
<sequence length="207" mass="21662">MTTGIPGWVPVEHRWFGLDRRQMKPAVFVLVVALLLIYGWPALNAIVPWDNPTRAGDVLNLGDGATAVPPVGWQLEDGTLVSDRTGVSPTSDNVKLVKAGTTIQMTGASFNGTAAQFLDQVIRSEDPEADISAAPATFTTASGLVGVVRSASGSGGDELLAAFKMSKSDPAAAPALLVEVAAVPGEFQQVSREIDTFLRSITSGVNE</sequence>
<evidence type="ECO:0000256" key="1">
    <source>
        <dbReference type="SAM" id="Phobius"/>
    </source>
</evidence>
<keyword evidence="1" id="KW-0812">Transmembrane</keyword>